<dbReference type="Pfam" id="PF13622">
    <property type="entry name" value="4HBT_3"/>
    <property type="match status" value="1"/>
</dbReference>
<dbReference type="Pfam" id="PF20789">
    <property type="entry name" value="4HBT_3C"/>
    <property type="match status" value="1"/>
</dbReference>
<gene>
    <name evidence="4" type="ORF">GCM10011588_72610</name>
</gene>
<sequence>MVSFFDSQGDQLVAEKLAISPWAPANLSGTGVCGLLARELEGYCPDGFVPARLTADLYQPVLNAPFEMRSTVVRRGSRITVADTALVQDGQDRVRASAIFLTPGAEPPGEVWSPSEELPGPPEGCMSPQGSPPLFKSGDRDWTSDFGANQNADRKITWQSLPPLIAGEPITQFQRAAIMGDATNHLCHWGTEGAGYINADVTVNLSRLPIGYELGLRADNTIASAGISIGAATLYDRTGPVGTCVVTTLSNARRQIDFSTNPLA</sequence>
<proteinExistence type="predicted"/>
<dbReference type="InterPro" id="IPR049450">
    <property type="entry name" value="ACOT8-like_C"/>
</dbReference>
<keyword evidence="5" id="KW-1185">Reference proteome</keyword>
<evidence type="ECO:0000313" key="5">
    <source>
        <dbReference type="Proteomes" id="UP000638263"/>
    </source>
</evidence>
<dbReference type="Gene3D" id="2.40.160.210">
    <property type="entry name" value="Acyl-CoA thioesterase, double hotdog domain"/>
    <property type="match status" value="1"/>
</dbReference>
<dbReference type="InterPro" id="IPR049449">
    <property type="entry name" value="TesB_ACOT8-like_N"/>
</dbReference>
<dbReference type="InterPro" id="IPR042171">
    <property type="entry name" value="Acyl-CoA_hotdog"/>
</dbReference>
<dbReference type="EMBL" id="BMMH01000049">
    <property type="protein sequence ID" value="GGL47224.1"/>
    <property type="molecule type" value="Genomic_DNA"/>
</dbReference>
<accession>A0A917RZM7</accession>
<feature type="domain" description="Acyl-CoA thioesterase-like C-terminal" evidence="3">
    <location>
        <begin position="153"/>
        <end position="245"/>
    </location>
</feature>
<name>A0A917RZM7_9NOCA</name>
<evidence type="ECO:0000259" key="3">
    <source>
        <dbReference type="Pfam" id="PF20789"/>
    </source>
</evidence>
<evidence type="ECO:0000313" key="4">
    <source>
        <dbReference type="EMBL" id="GGL47224.1"/>
    </source>
</evidence>
<evidence type="ECO:0000256" key="1">
    <source>
        <dbReference type="SAM" id="MobiDB-lite"/>
    </source>
</evidence>
<feature type="region of interest" description="Disordered" evidence="1">
    <location>
        <begin position="105"/>
        <end position="126"/>
    </location>
</feature>
<protein>
    <recommendedName>
        <fullName evidence="6">Thioesterase family protein</fullName>
    </recommendedName>
</protein>
<comment type="caution">
    <text evidence="4">The sequence shown here is derived from an EMBL/GenBank/DDBJ whole genome shotgun (WGS) entry which is preliminary data.</text>
</comment>
<feature type="domain" description="Acyl-CoA thioesterase-like N-terminal HotDog" evidence="2">
    <location>
        <begin position="25"/>
        <end position="100"/>
    </location>
</feature>
<evidence type="ECO:0008006" key="6">
    <source>
        <dbReference type="Google" id="ProtNLM"/>
    </source>
</evidence>
<reference evidence="4" key="2">
    <citation type="submission" date="2020-09" db="EMBL/GenBank/DDBJ databases">
        <authorList>
            <person name="Sun Q."/>
            <person name="Zhou Y."/>
        </authorList>
    </citation>
    <scope>NUCLEOTIDE SEQUENCE</scope>
    <source>
        <strain evidence="4">CGMCC 4.3508</strain>
    </source>
</reference>
<evidence type="ECO:0000259" key="2">
    <source>
        <dbReference type="Pfam" id="PF13622"/>
    </source>
</evidence>
<dbReference type="RefSeq" id="WP_058852950.1">
    <property type="nucleotide sequence ID" value="NZ_BMMH01000049.1"/>
</dbReference>
<reference evidence="4" key="1">
    <citation type="journal article" date="2014" name="Int. J. Syst. Evol. Microbiol.">
        <title>Complete genome sequence of Corynebacterium casei LMG S-19264T (=DSM 44701T), isolated from a smear-ripened cheese.</title>
        <authorList>
            <consortium name="US DOE Joint Genome Institute (JGI-PGF)"/>
            <person name="Walter F."/>
            <person name="Albersmeier A."/>
            <person name="Kalinowski J."/>
            <person name="Ruckert C."/>
        </authorList>
    </citation>
    <scope>NUCLEOTIDE SEQUENCE</scope>
    <source>
        <strain evidence="4">CGMCC 4.3508</strain>
    </source>
</reference>
<dbReference type="Proteomes" id="UP000638263">
    <property type="component" value="Unassembled WGS sequence"/>
</dbReference>
<dbReference type="AlphaFoldDB" id="A0A917RZM7"/>
<organism evidence="4 5">
    <name type="scientific">Nocardia jinanensis</name>
    <dbReference type="NCBI Taxonomy" id="382504"/>
    <lineage>
        <taxon>Bacteria</taxon>
        <taxon>Bacillati</taxon>
        <taxon>Actinomycetota</taxon>
        <taxon>Actinomycetes</taxon>
        <taxon>Mycobacteriales</taxon>
        <taxon>Nocardiaceae</taxon>
        <taxon>Nocardia</taxon>
    </lineage>
</organism>